<accession>A0AAV0ARU3</accession>
<organism evidence="1 2">
    <name type="scientific">Phakopsora pachyrhizi</name>
    <name type="common">Asian soybean rust disease fungus</name>
    <dbReference type="NCBI Taxonomy" id="170000"/>
    <lineage>
        <taxon>Eukaryota</taxon>
        <taxon>Fungi</taxon>
        <taxon>Dikarya</taxon>
        <taxon>Basidiomycota</taxon>
        <taxon>Pucciniomycotina</taxon>
        <taxon>Pucciniomycetes</taxon>
        <taxon>Pucciniales</taxon>
        <taxon>Phakopsoraceae</taxon>
        <taxon>Phakopsora</taxon>
    </lineage>
</organism>
<dbReference type="EMBL" id="CALTRL010001155">
    <property type="protein sequence ID" value="CAH7671241.1"/>
    <property type="molecule type" value="Genomic_DNA"/>
</dbReference>
<sequence>MYYASQANCVISASGSGPLANADLWSLPAHPNNWLPIPFLRVQITQFPKLFMVKFLLEHQMSKSVILLQPLIMDFLHLLVQRLSPQIGHLLGAGSVPEVEAHLQHLVQRFPYRWLRQVDMPKRHKNQDSTKHLTVCNSFNLAIGSLDCKYSLRKGNVNNIENNSFKNDCSSPATALSNINISSSSYSLASAKATPPENMIGYSTGNGNRMVGSLPGGIPMGMDYITHENLGFQNLANIWSVGDLSSVSMVATPKVGNLTRISEAVKALSAENLNSGKAEKLKKTSEKNQIEFNIQDLDLPSLDVDSVISLNSAGVGLRTLAKLIYTSSETMSKIFLRYFSNPS</sequence>
<comment type="caution">
    <text evidence="1">The sequence shown here is derived from an EMBL/GenBank/DDBJ whole genome shotgun (WGS) entry which is preliminary data.</text>
</comment>
<evidence type="ECO:0000313" key="2">
    <source>
        <dbReference type="Proteomes" id="UP001153365"/>
    </source>
</evidence>
<dbReference type="AlphaFoldDB" id="A0AAV0ARU3"/>
<protein>
    <submittedName>
        <fullName evidence="1">Uncharacterized protein</fullName>
    </submittedName>
</protein>
<dbReference type="Proteomes" id="UP001153365">
    <property type="component" value="Unassembled WGS sequence"/>
</dbReference>
<reference evidence="1" key="1">
    <citation type="submission" date="2022-06" db="EMBL/GenBank/DDBJ databases">
        <authorList>
            <consortium name="SYNGENTA / RWTH Aachen University"/>
        </authorList>
    </citation>
    <scope>NUCLEOTIDE SEQUENCE</scope>
</reference>
<gene>
    <name evidence="1" type="ORF">PPACK8108_LOCUS6006</name>
</gene>
<proteinExistence type="predicted"/>
<evidence type="ECO:0000313" key="1">
    <source>
        <dbReference type="EMBL" id="CAH7671241.1"/>
    </source>
</evidence>
<keyword evidence="2" id="KW-1185">Reference proteome</keyword>
<name>A0AAV0ARU3_PHAPC</name>